<dbReference type="Pfam" id="PF13247">
    <property type="entry name" value="Fer4_11"/>
    <property type="match status" value="1"/>
</dbReference>
<reference evidence="6 7" key="1">
    <citation type="journal article" date="2020" name="Nature">
        <title>Isolation of an archaeon at the prokaryote-eukaryote interface.</title>
        <authorList>
            <person name="Imachi H."/>
            <person name="Nobu M.K."/>
            <person name="Nakahara N."/>
            <person name="Morono Y."/>
            <person name="Ogawara M."/>
            <person name="Takaki Y."/>
            <person name="Takano Y."/>
            <person name="Uematsu K."/>
            <person name="Ikuta T."/>
            <person name="Ito M."/>
            <person name="Matsui Y."/>
            <person name="Miyazaki M."/>
            <person name="Murata K."/>
            <person name="Saito Y."/>
            <person name="Sakai S."/>
            <person name="Song C."/>
            <person name="Tasumi E."/>
            <person name="Yamanaka Y."/>
            <person name="Yamaguchi T."/>
            <person name="Kamagata Y."/>
            <person name="Tamaki H."/>
            <person name="Takai K."/>
        </authorList>
    </citation>
    <scope>NUCLEOTIDE SEQUENCE [LARGE SCALE GENOMIC DNA]</scope>
    <source>
        <strain evidence="6 7">MK-D1</strain>
    </source>
</reference>
<dbReference type="PANTHER" id="PTHR43177:SF3">
    <property type="entry name" value="PROTEIN NRFC HOMOLOG"/>
    <property type="match status" value="1"/>
</dbReference>
<dbReference type="Gene3D" id="3.30.70.20">
    <property type="match status" value="2"/>
</dbReference>
<evidence type="ECO:0000313" key="6">
    <source>
        <dbReference type="EMBL" id="QEE16970.1"/>
    </source>
</evidence>
<sequence>MATKSEDSTKNEKIFHKILVVDPRRCTGCEICESVCSFSHNEEFNPLNSRINRIRIEPIINNTLSCLSCYDPDCVKACQLLALSKDPETGLIHVDNNICDGCGACVRNCPFGAINVNVKERKAVVCDLCESTESGEPQCVEYCPKGAIFVEEIDPEINEDRLETLAKILKRGFPDPEPGNIYN</sequence>
<dbReference type="EMBL" id="CP042905">
    <property type="protein sequence ID" value="QEE16970.1"/>
    <property type="molecule type" value="Genomic_DNA"/>
</dbReference>
<keyword evidence="1" id="KW-0004">4Fe-4S</keyword>
<dbReference type="Proteomes" id="UP000321408">
    <property type="component" value="Chromosome"/>
</dbReference>
<dbReference type="InterPro" id="IPR017900">
    <property type="entry name" value="4Fe4S_Fe_S_CS"/>
</dbReference>
<keyword evidence="4" id="KW-0411">Iron-sulfur</keyword>
<gene>
    <name evidence="6" type="ORF">DSAG12_02801</name>
</gene>
<evidence type="ECO:0000256" key="1">
    <source>
        <dbReference type="ARBA" id="ARBA00022485"/>
    </source>
</evidence>
<dbReference type="GO" id="GO:0046872">
    <property type="term" value="F:metal ion binding"/>
    <property type="evidence" value="ECO:0007669"/>
    <property type="project" value="UniProtKB-KW"/>
</dbReference>
<organism evidence="6 7">
    <name type="scientific">Promethearchaeum syntrophicum</name>
    <dbReference type="NCBI Taxonomy" id="2594042"/>
    <lineage>
        <taxon>Archaea</taxon>
        <taxon>Promethearchaeati</taxon>
        <taxon>Promethearchaeota</taxon>
        <taxon>Promethearchaeia</taxon>
        <taxon>Promethearchaeales</taxon>
        <taxon>Promethearchaeaceae</taxon>
        <taxon>Promethearchaeum</taxon>
    </lineage>
</organism>
<dbReference type="KEGG" id="psyt:DSAG12_02801"/>
<dbReference type="InterPro" id="IPR050954">
    <property type="entry name" value="ET_IronSulfur_Cluster-Binding"/>
</dbReference>
<keyword evidence="2" id="KW-0479">Metal-binding</keyword>
<proteinExistence type="predicted"/>
<dbReference type="InterPro" id="IPR017896">
    <property type="entry name" value="4Fe4S_Fe-S-bd"/>
</dbReference>
<accession>A0A5B9DDV0</accession>
<dbReference type="GeneID" id="41330780"/>
<feature type="domain" description="4Fe-4S ferredoxin-type" evidence="5">
    <location>
        <begin position="17"/>
        <end position="46"/>
    </location>
</feature>
<dbReference type="SUPFAM" id="SSF54862">
    <property type="entry name" value="4Fe-4S ferredoxins"/>
    <property type="match status" value="1"/>
</dbReference>
<dbReference type="AlphaFoldDB" id="A0A5B9DDV0"/>
<reference evidence="6 7" key="2">
    <citation type="journal article" date="2024" name="Int. J. Syst. Evol. Microbiol.">
        <title>Promethearchaeum syntrophicum gen. nov., sp. nov., an anaerobic, obligately syntrophic archaeon, the first isolate of the lineage 'Asgard' archaea, and proposal of the new archaeal phylum Promethearchaeota phyl. nov. and kingdom Promethearchaeati regn. nov.</title>
        <authorList>
            <person name="Imachi H."/>
            <person name="Nobu M.K."/>
            <person name="Kato S."/>
            <person name="Takaki Y."/>
            <person name="Miyazaki M."/>
            <person name="Miyata M."/>
            <person name="Ogawara M."/>
            <person name="Saito Y."/>
            <person name="Sakai S."/>
            <person name="Tahara Y.O."/>
            <person name="Takano Y."/>
            <person name="Tasumi E."/>
            <person name="Uematsu K."/>
            <person name="Yoshimura T."/>
            <person name="Itoh T."/>
            <person name="Ohkuma M."/>
            <person name="Takai K."/>
        </authorList>
    </citation>
    <scope>NUCLEOTIDE SEQUENCE [LARGE SCALE GENOMIC DNA]</scope>
    <source>
        <strain evidence="6 7">MK-D1</strain>
    </source>
</reference>
<dbReference type="PROSITE" id="PS51379">
    <property type="entry name" value="4FE4S_FER_2"/>
    <property type="match status" value="2"/>
</dbReference>
<feature type="domain" description="4Fe-4S ferredoxin-type" evidence="5">
    <location>
        <begin position="90"/>
        <end position="119"/>
    </location>
</feature>
<dbReference type="PANTHER" id="PTHR43177">
    <property type="entry name" value="PROTEIN NRFC"/>
    <property type="match status" value="1"/>
</dbReference>
<keyword evidence="7" id="KW-1185">Reference proteome</keyword>
<evidence type="ECO:0000256" key="3">
    <source>
        <dbReference type="ARBA" id="ARBA00023004"/>
    </source>
</evidence>
<keyword evidence="3" id="KW-0408">Iron</keyword>
<evidence type="ECO:0000313" key="7">
    <source>
        <dbReference type="Proteomes" id="UP000321408"/>
    </source>
</evidence>
<evidence type="ECO:0000256" key="2">
    <source>
        <dbReference type="ARBA" id="ARBA00022723"/>
    </source>
</evidence>
<evidence type="ECO:0000256" key="4">
    <source>
        <dbReference type="ARBA" id="ARBA00023014"/>
    </source>
</evidence>
<dbReference type="PROSITE" id="PS00198">
    <property type="entry name" value="4FE4S_FER_1"/>
    <property type="match status" value="1"/>
</dbReference>
<dbReference type="GO" id="GO:0016491">
    <property type="term" value="F:oxidoreductase activity"/>
    <property type="evidence" value="ECO:0007669"/>
    <property type="project" value="UniProtKB-ARBA"/>
</dbReference>
<name>A0A5B9DDV0_9ARCH</name>
<dbReference type="GO" id="GO:0051539">
    <property type="term" value="F:4 iron, 4 sulfur cluster binding"/>
    <property type="evidence" value="ECO:0007669"/>
    <property type="project" value="UniProtKB-KW"/>
</dbReference>
<dbReference type="OrthoDB" id="2837at2157"/>
<dbReference type="CDD" id="cd10550">
    <property type="entry name" value="DMSOR_beta_like"/>
    <property type="match status" value="1"/>
</dbReference>
<protein>
    <submittedName>
        <fullName evidence="6">4Fe-4S dicluster domain-containing protein</fullName>
    </submittedName>
</protein>
<evidence type="ECO:0000259" key="5">
    <source>
        <dbReference type="PROSITE" id="PS51379"/>
    </source>
</evidence>
<dbReference type="RefSeq" id="WP_147663893.1">
    <property type="nucleotide sequence ID" value="NZ_CP042905.2"/>
</dbReference>